<name>C6B8J9_RHILS</name>
<dbReference type="EMBL" id="CP001625">
    <property type="protein sequence ID" value="ACS60731.1"/>
    <property type="molecule type" value="Genomic_DNA"/>
</dbReference>
<reference evidence="1 2" key="1">
    <citation type="journal article" date="2010" name="Stand. Genomic Sci.">
        <title>Complete genome sequence of Rhizobium leguminosarum bv. trifolii strain WSM1325, an effective microsymbiont of annual Mediterranean clovers.</title>
        <authorList>
            <person name="Reeve W."/>
            <person name="O'Hara G."/>
            <person name="Chain P."/>
            <person name="Ardley J."/>
            <person name="Brau L."/>
            <person name="Nandesena K."/>
            <person name="Tiwari R."/>
            <person name="Copeland A."/>
            <person name="Nolan M."/>
            <person name="Han C."/>
            <person name="Brettin T."/>
            <person name="Land M."/>
            <person name="Ovchinikova G."/>
            <person name="Ivanova N."/>
            <person name="Mavromatis K."/>
            <person name="Markowitz V."/>
            <person name="Kyrpides N."/>
            <person name="Melino V."/>
            <person name="Denton M."/>
            <person name="Yates R."/>
            <person name="Howieson J."/>
        </authorList>
    </citation>
    <scope>NUCLEOTIDE SEQUENCE [LARGE SCALE GENOMIC DNA]</scope>
    <source>
        <strain evidence="2">WSM1325</strain>
        <plasmid evidence="2">Plasmid pR132503</plasmid>
    </source>
</reference>
<dbReference type="HOGENOM" id="CLU_2571444_0_0_5"/>
<evidence type="ECO:0000313" key="1">
    <source>
        <dbReference type="EMBL" id="ACS60731.1"/>
    </source>
</evidence>
<protein>
    <submittedName>
        <fullName evidence="1">Uncharacterized protein</fullName>
    </submittedName>
</protein>
<proteinExistence type="predicted"/>
<evidence type="ECO:0000313" key="2">
    <source>
        <dbReference type="Proteomes" id="UP000002256"/>
    </source>
</evidence>
<accession>C6B8J9</accession>
<dbReference type="KEGG" id="rlg:Rleg_5970"/>
<gene>
    <name evidence="1" type="ordered locus">Rleg_5970</name>
</gene>
<sequence length="81" mass="9321">MVAVGHTREPFARFARDVVRFFAVRFDCIRPAVFPHQALNHGDVVRPEGRRPYPNALNMTLSVLWHTRDPSPHPTCLKMRG</sequence>
<organism evidence="1 2">
    <name type="scientific">Rhizobium leguminosarum bv. trifolii (strain WSM1325)</name>
    <dbReference type="NCBI Taxonomy" id="395491"/>
    <lineage>
        <taxon>Bacteria</taxon>
        <taxon>Pseudomonadati</taxon>
        <taxon>Pseudomonadota</taxon>
        <taxon>Alphaproteobacteria</taxon>
        <taxon>Hyphomicrobiales</taxon>
        <taxon>Rhizobiaceae</taxon>
        <taxon>Rhizobium/Agrobacterium group</taxon>
        <taxon>Rhizobium</taxon>
    </lineage>
</organism>
<dbReference type="Proteomes" id="UP000002256">
    <property type="component" value="Plasmid pR132503"/>
</dbReference>
<keyword evidence="1" id="KW-0614">Plasmid</keyword>
<dbReference type="AlphaFoldDB" id="C6B8J9"/>
<geneLocation type="plasmid" evidence="1 2">
    <name>pR132503</name>
</geneLocation>